<dbReference type="InterPro" id="IPR011640">
    <property type="entry name" value="Fe2_transport_prot_B_C"/>
</dbReference>
<feature type="transmembrane region" description="Helical" evidence="1">
    <location>
        <begin position="428"/>
        <end position="449"/>
    </location>
</feature>
<dbReference type="PANTHER" id="PTHR43185:SF1">
    <property type="entry name" value="FE(2+) TRANSPORTER FEOB"/>
    <property type="match status" value="1"/>
</dbReference>
<gene>
    <name evidence="3" type="primary">mad17-1</name>
    <name evidence="3" type="ORF">EPICR_30047</name>
</gene>
<evidence type="ECO:0000313" key="3">
    <source>
        <dbReference type="EMBL" id="VEN74117.1"/>
    </source>
</evidence>
<accession>A0A484HHD8</accession>
<feature type="transmembrane region" description="Helical" evidence="1">
    <location>
        <begin position="616"/>
        <end position="638"/>
    </location>
</feature>
<dbReference type="EMBL" id="CAACVI010000023">
    <property type="protein sequence ID" value="VEN74117.1"/>
    <property type="molecule type" value="Genomic_DNA"/>
</dbReference>
<dbReference type="GO" id="GO:0015093">
    <property type="term" value="F:ferrous iron transmembrane transporter activity"/>
    <property type="evidence" value="ECO:0007669"/>
    <property type="project" value="InterPro"/>
</dbReference>
<feature type="transmembrane region" description="Helical" evidence="1">
    <location>
        <begin position="348"/>
        <end position="373"/>
    </location>
</feature>
<dbReference type="PROSITE" id="PS51711">
    <property type="entry name" value="G_FEOB"/>
    <property type="match status" value="1"/>
</dbReference>
<evidence type="ECO:0000256" key="1">
    <source>
        <dbReference type="SAM" id="Phobius"/>
    </source>
</evidence>
<name>A0A484HHD8_9BACT</name>
<dbReference type="InterPro" id="IPR041069">
    <property type="entry name" value="FeoB_Cyto"/>
</dbReference>
<dbReference type="SUPFAM" id="SSF52540">
    <property type="entry name" value="P-loop containing nucleoside triphosphate hydrolases"/>
    <property type="match status" value="1"/>
</dbReference>
<feature type="domain" description="FeoB-type G" evidence="2">
    <location>
        <begin position="2"/>
        <end position="166"/>
    </location>
</feature>
<reference evidence="3" key="1">
    <citation type="submission" date="2019-01" db="EMBL/GenBank/DDBJ databases">
        <authorList>
            <consortium name="Genoscope - CEA"/>
            <person name="William W."/>
        </authorList>
    </citation>
    <scope>NUCLEOTIDE SEQUENCE</scope>
    <source>
        <strain evidence="3">CR-1</strain>
    </source>
</reference>
<dbReference type="Pfam" id="PF17910">
    <property type="entry name" value="FeoB_Cyto"/>
    <property type="match status" value="1"/>
</dbReference>
<dbReference type="PANTHER" id="PTHR43185">
    <property type="entry name" value="FERROUS IRON TRANSPORT PROTEIN B"/>
    <property type="match status" value="1"/>
</dbReference>
<dbReference type="GO" id="GO:0005886">
    <property type="term" value="C:plasma membrane"/>
    <property type="evidence" value="ECO:0007669"/>
    <property type="project" value="TreeGrafter"/>
</dbReference>
<keyword evidence="1" id="KW-0812">Transmembrane</keyword>
<proteinExistence type="predicted"/>
<dbReference type="InterPro" id="IPR027417">
    <property type="entry name" value="P-loop_NTPase"/>
</dbReference>
<keyword evidence="1" id="KW-1133">Transmembrane helix</keyword>
<dbReference type="GO" id="GO:0005525">
    <property type="term" value="F:GTP binding"/>
    <property type="evidence" value="ECO:0007669"/>
    <property type="project" value="InterPro"/>
</dbReference>
<feature type="transmembrane region" description="Helical" evidence="1">
    <location>
        <begin position="287"/>
        <end position="307"/>
    </location>
</feature>
<dbReference type="Pfam" id="PF07664">
    <property type="entry name" value="FeoB_C"/>
    <property type="match status" value="1"/>
</dbReference>
<protein>
    <submittedName>
        <fullName evidence="3">Magnetosome protein Mad17 involved in iron transport into magnetosomes Mad17-1</fullName>
    </submittedName>
</protein>
<organism evidence="3">
    <name type="scientific">uncultured Desulfobacteraceae bacterium</name>
    <dbReference type="NCBI Taxonomy" id="218296"/>
    <lineage>
        <taxon>Bacteria</taxon>
        <taxon>Pseudomonadati</taxon>
        <taxon>Thermodesulfobacteriota</taxon>
        <taxon>Desulfobacteria</taxon>
        <taxon>Desulfobacterales</taxon>
        <taxon>Desulfobacteraceae</taxon>
        <taxon>environmental samples</taxon>
    </lineage>
</organism>
<feature type="transmembrane region" description="Helical" evidence="1">
    <location>
        <begin position="517"/>
        <end position="535"/>
    </location>
</feature>
<evidence type="ECO:0000259" key="2">
    <source>
        <dbReference type="PROSITE" id="PS51711"/>
    </source>
</evidence>
<dbReference type="InterPro" id="IPR011642">
    <property type="entry name" value="Gate_dom"/>
</dbReference>
<dbReference type="Gene3D" id="3.40.50.300">
    <property type="entry name" value="P-loop containing nucleotide triphosphate hydrolases"/>
    <property type="match status" value="1"/>
</dbReference>
<keyword evidence="1" id="KW-0472">Membrane</keyword>
<feature type="transmembrane region" description="Helical" evidence="1">
    <location>
        <begin position="393"/>
        <end position="416"/>
    </location>
</feature>
<feature type="transmembrane region" description="Helical" evidence="1">
    <location>
        <begin position="455"/>
        <end position="476"/>
    </location>
</feature>
<dbReference type="Pfam" id="PF07670">
    <property type="entry name" value="Gate"/>
    <property type="match status" value="2"/>
</dbReference>
<feature type="transmembrane region" description="Helical" evidence="1">
    <location>
        <begin position="588"/>
        <end position="609"/>
    </location>
</feature>
<dbReference type="InterPro" id="IPR050860">
    <property type="entry name" value="FeoB_GTPase"/>
</dbReference>
<dbReference type="Pfam" id="PF02421">
    <property type="entry name" value="FeoB_N"/>
    <property type="match status" value="1"/>
</dbReference>
<dbReference type="InterPro" id="IPR030389">
    <property type="entry name" value="G_FEOB_dom"/>
</dbReference>
<sequence length="647" mass="71072">MKTDFVIVGNMNVGKSTLFGRLTQNNGGGVNIPGTTLSVKRGKIKGTDTTLYDTPGIHSIFSANEDERASRDILLLPDVRDRLHGLALVADAKNLKRSIAIALQYAEYGLPMVLNVNMTDESASRGIDIDYAGLSGILGAQVFETIANEGIGVEKLKSGLKKASPLGVRTGYPDDIEEFILLVEKLITTPTHISKRAIALLLLTRDRGVESYITGISGESQLRQLKQLAKEYRDQALYSIDIALENFYFKEAEKIVNQVQTTAPPSKNPFIQNLGDWSTRFSTGIPIALMVVVAMYYFVGSFAATFLVDSINTHLFENMLIPALGKMVDIIPIRFLRDMIMDPDFGVLPTGVFLALGLVLPVIFCFYIAFGILEDSGYLPRISILLDKIFKKIGLNGKGVIPLVMGFSCITMSLLTTRMLNSEKERNIASFLVFLCMPCAPLLAVMLVILDKMPLHATIAVFGTIFLQILIAGYFADKILPGARSSMIMEIPAMRAPRLMPVIQMASKKSYHFMKEAIPVFVFAAIAVFLFQRMGGLEVLENSLGPAIDKILGLPEKSIQVFIKTMIRRESGAAELQHLRDSYTNLQMVVNLVVMTLIAPCVNAIIVLFKERGMRAGSAILITVSLYAVVIGSAVNYVCRLLNITFA</sequence>
<dbReference type="AlphaFoldDB" id="A0A484HHD8"/>